<dbReference type="Pfam" id="PF24035">
    <property type="entry name" value="DUF7344"/>
    <property type="match status" value="1"/>
</dbReference>
<evidence type="ECO:0000313" key="2">
    <source>
        <dbReference type="EMBL" id="SFF95554.1"/>
    </source>
</evidence>
<dbReference type="InterPro" id="IPR055768">
    <property type="entry name" value="DUF7344"/>
</dbReference>
<gene>
    <name evidence="2" type="ORF">SAMN04488063_0914</name>
</gene>
<feature type="domain" description="DUF7344" evidence="1">
    <location>
        <begin position="16"/>
        <end position="95"/>
    </location>
</feature>
<sequence length="114" mass="12918">MSDFRGASETRLDVLFGVLAKRRRRVALRCLVAYDTPMTLADLADEVAVREREATLAQIPADDVMQVYLSLYHAHVPKLGDAGFVEYSQEQDLVRLTEEPDRIRRLLDAAPTEE</sequence>
<evidence type="ECO:0000259" key="1">
    <source>
        <dbReference type="Pfam" id="PF24035"/>
    </source>
</evidence>
<name>A0A1I2MVG6_9EURY</name>
<dbReference type="AlphaFoldDB" id="A0A1I2MVG6"/>
<accession>A0A1I2MVG6</accession>
<reference evidence="3" key="1">
    <citation type="submission" date="2016-10" db="EMBL/GenBank/DDBJ databases">
        <authorList>
            <person name="Varghese N."/>
            <person name="Submissions S."/>
        </authorList>
    </citation>
    <scope>NUCLEOTIDE SEQUENCE [LARGE SCALE GENOMIC DNA]</scope>
    <source>
        <strain evidence="3">CGMCC 1.7739</strain>
    </source>
</reference>
<proteinExistence type="predicted"/>
<dbReference type="InterPro" id="IPR036388">
    <property type="entry name" value="WH-like_DNA-bd_sf"/>
</dbReference>
<dbReference type="Proteomes" id="UP000198876">
    <property type="component" value="Unassembled WGS sequence"/>
</dbReference>
<keyword evidence="3" id="KW-1185">Reference proteome</keyword>
<evidence type="ECO:0000313" key="3">
    <source>
        <dbReference type="Proteomes" id="UP000198876"/>
    </source>
</evidence>
<organism evidence="2 3">
    <name type="scientific">Halopelagius inordinatus</name>
    <dbReference type="NCBI Taxonomy" id="553467"/>
    <lineage>
        <taxon>Archaea</taxon>
        <taxon>Methanobacteriati</taxon>
        <taxon>Methanobacteriota</taxon>
        <taxon>Stenosarchaea group</taxon>
        <taxon>Halobacteria</taxon>
        <taxon>Halobacteriales</taxon>
        <taxon>Haloferacaceae</taxon>
    </lineage>
</organism>
<protein>
    <recommendedName>
        <fullName evidence="1">DUF7344 domain-containing protein</fullName>
    </recommendedName>
</protein>
<dbReference type="STRING" id="553467.SAMN04488063_0914"/>
<dbReference type="Gene3D" id="1.10.10.10">
    <property type="entry name" value="Winged helix-like DNA-binding domain superfamily/Winged helix DNA-binding domain"/>
    <property type="match status" value="1"/>
</dbReference>
<dbReference type="EMBL" id="FOOQ01000001">
    <property type="protein sequence ID" value="SFF95554.1"/>
    <property type="molecule type" value="Genomic_DNA"/>
</dbReference>